<dbReference type="GO" id="GO:0016887">
    <property type="term" value="F:ATP hydrolysis activity"/>
    <property type="evidence" value="ECO:0007669"/>
    <property type="project" value="InterPro"/>
</dbReference>
<dbReference type="InterPro" id="IPR003593">
    <property type="entry name" value="AAA+_ATPase"/>
</dbReference>
<dbReference type="SMART" id="SM00382">
    <property type="entry name" value="AAA"/>
    <property type="match status" value="1"/>
</dbReference>
<evidence type="ECO:0000313" key="6">
    <source>
        <dbReference type="EMBL" id="MBF1306533.1"/>
    </source>
</evidence>
<dbReference type="InterPro" id="IPR050763">
    <property type="entry name" value="ABC_transporter_ATP-binding"/>
</dbReference>
<proteinExistence type="predicted"/>
<evidence type="ECO:0000259" key="4">
    <source>
        <dbReference type="PROSITE" id="PS50893"/>
    </source>
</evidence>
<gene>
    <name evidence="6" type="ORF">HXM94_01910</name>
    <name evidence="5" type="ORF">NW74_02850</name>
</gene>
<dbReference type="EMBL" id="JABZRE010000004">
    <property type="protein sequence ID" value="MBF1306533.1"/>
    <property type="molecule type" value="Genomic_DNA"/>
</dbReference>
<evidence type="ECO:0000256" key="1">
    <source>
        <dbReference type="ARBA" id="ARBA00022448"/>
    </source>
</evidence>
<dbReference type="AlphaFoldDB" id="A0A0B4S0F8"/>
<dbReference type="RefSeq" id="WP_041953743.1">
    <property type="nucleotide sequence ID" value="NZ_CP009761.1"/>
</dbReference>
<dbReference type="Gene3D" id="3.40.50.300">
    <property type="entry name" value="P-loop containing nucleotide triphosphate hydrolases"/>
    <property type="match status" value="1"/>
</dbReference>
<organism evidence="5 7">
    <name type="scientific">Parvimonas micra</name>
    <dbReference type="NCBI Taxonomy" id="33033"/>
    <lineage>
        <taxon>Bacteria</taxon>
        <taxon>Bacillati</taxon>
        <taxon>Bacillota</taxon>
        <taxon>Tissierellia</taxon>
        <taxon>Tissierellales</taxon>
        <taxon>Peptoniphilaceae</taxon>
        <taxon>Parvimonas</taxon>
    </lineage>
</organism>
<evidence type="ECO:0000256" key="2">
    <source>
        <dbReference type="ARBA" id="ARBA00022741"/>
    </source>
</evidence>
<dbReference type="PROSITE" id="PS50893">
    <property type="entry name" value="ABC_TRANSPORTER_2"/>
    <property type="match status" value="1"/>
</dbReference>
<dbReference type="KEGG" id="pmic:NW74_02850"/>
<keyword evidence="3 5" id="KW-0067">ATP-binding</keyword>
<keyword evidence="7" id="KW-1185">Reference proteome</keyword>
<name>A0A0B4S0F8_9FIRM</name>
<dbReference type="GO" id="GO:0005524">
    <property type="term" value="F:ATP binding"/>
    <property type="evidence" value="ECO:0007669"/>
    <property type="project" value="UniProtKB-KW"/>
</dbReference>
<dbReference type="InterPro" id="IPR003439">
    <property type="entry name" value="ABC_transporter-like_ATP-bd"/>
</dbReference>
<feature type="domain" description="ABC transporter" evidence="4">
    <location>
        <begin position="22"/>
        <end position="255"/>
    </location>
</feature>
<dbReference type="EMBL" id="CP009761">
    <property type="protein sequence ID" value="AIZ36347.1"/>
    <property type="molecule type" value="Genomic_DNA"/>
</dbReference>
<sequence length="319" mass="36846">MIKIENLFYSYNSFEKDSGFLGSLKDFFKRREIKKSAIEDFNLEVEIGEIVGILGPNGSGKTTLIKLLTGILNPESGNIECEGYIPFKKERAYLKSIGVVIGQKSQLIWDLPAVETLEMLRCIYKIDKVSYKNKLNNMVKLLNLEDKLRIPVRKLSLGERIKFEIICALIHSPKILFLDEPTIGLDITSQRSIHEFLLDINKKDNVTIFLTSHYMKDIETLCDRVIILLNGKKVEDSNINEIINKFSAKDEYIIEFKDFIPDEFNCFKLLDKKKLQVNFDEANFILKNVDFLLIKNISCENKSFEDVVFDIFSEGKKED</sequence>
<keyword evidence="1" id="KW-0813">Transport</keyword>
<reference evidence="6" key="2">
    <citation type="submission" date="2020-04" db="EMBL/GenBank/DDBJ databases">
        <title>Deep metagenomics examines the oral microbiome during advanced dental caries in children, revealing novel taxa and co-occurrences with host molecules.</title>
        <authorList>
            <person name="Baker J.L."/>
            <person name="Morton J.T."/>
            <person name="Dinis M."/>
            <person name="Alvarez R."/>
            <person name="Tran N.C."/>
            <person name="Knight R."/>
            <person name="Edlund A."/>
        </authorList>
    </citation>
    <scope>NUCLEOTIDE SEQUENCE</scope>
    <source>
        <strain evidence="6">JCVI_23_bin.11</strain>
    </source>
</reference>
<accession>A0A0B4S0F8</accession>
<dbReference type="Proteomes" id="UP000031386">
    <property type="component" value="Chromosome"/>
</dbReference>
<dbReference type="Proteomes" id="UP000758611">
    <property type="component" value="Unassembled WGS sequence"/>
</dbReference>
<dbReference type="PANTHER" id="PTHR42711:SF4">
    <property type="entry name" value="ABC TRANSPORTER RELATED"/>
    <property type="match status" value="1"/>
</dbReference>
<evidence type="ECO:0000313" key="5">
    <source>
        <dbReference type="EMBL" id="AIZ36347.1"/>
    </source>
</evidence>
<dbReference type="InterPro" id="IPR027417">
    <property type="entry name" value="P-loop_NTPase"/>
</dbReference>
<dbReference type="PANTHER" id="PTHR42711">
    <property type="entry name" value="ABC TRANSPORTER ATP-BINDING PROTEIN"/>
    <property type="match status" value="1"/>
</dbReference>
<protein>
    <submittedName>
        <fullName evidence="6">ATP-binding cassette domain-containing protein</fullName>
    </submittedName>
    <submittedName>
        <fullName evidence="5">Multidrug ABC transporter ATP-binding protein</fullName>
    </submittedName>
</protein>
<evidence type="ECO:0000256" key="3">
    <source>
        <dbReference type="ARBA" id="ARBA00022840"/>
    </source>
</evidence>
<reference evidence="5 7" key="1">
    <citation type="submission" date="2014-10" db="EMBL/GenBank/DDBJ databases">
        <title>Complete genome sequence of Parvimonas micra KCOM 1535 (= ChDC B708).</title>
        <authorList>
            <person name="Kook J.-K."/>
            <person name="Park S.-N."/>
            <person name="Lim Y.K."/>
            <person name="Roh H."/>
        </authorList>
    </citation>
    <scope>NUCLEOTIDE SEQUENCE [LARGE SCALE GENOMIC DNA]</scope>
    <source>
        <strain evidence="5">KCOM 1535</strain>
        <strain evidence="7">KCOM 1535 / ChDC B708</strain>
    </source>
</reference>
<keyword evidence="2" id="KW-0547">Nucleotide-binding</keyword>
<dbReference type="OrthoDB" id="9804819at2"/>
<dbReference type="STRING" id="33033.NW74_02850"/>
<dbReference type="SUPFAM" id="SSF52540">
    <property type="entry name" value="P-loop containing nucleoside triphosphate hydrolases"/>
    <property type="match status" value="1"/>
</dbReference>
<evidence type="ECO:0000313" key="7">
    <source>
        <dbReference type="Proteomes" id="UP000031386"/>
    </source>
</evidence>
<dbReference type="Pfam" id="PF00005">
    <property type="entry name" value="ABC_tran"/>
    <property type="match status" value="1"/>
</dbReference>